<accession>E5A3E9</accession>
<keyword evidence="2" id="KW-1185">Reference proteome</keyword>
<name>E5A3E9_LEPMJ</name>
<dbReference type="Proteomes" id="UP000002668">
    <property type="component" value="Genome"/>
</dbReference>
<dbReference type="EMBL" id="FP929133">
    <property type="protein sequence ID" value="CBX98162.1"/>
    <property type="molecule type" value="Genomic_DNA"/>
</dbReference>
<proteinExistence type="predicted"/>
<evidence type="ECO:0000313" key="2">
    <source>
        <dbReference type="Proteomes" id="UP000002668"/>
    </source>
</evidence>
<dbReference type="InParanoid" id="E5A3E9"/>
<organism evidence="2">
    <name type="scientific">Leptosphaeria maculans (strain JN3 / isolate v23.1.3 / race Av1-4-5-6-7-8)</name>
    <name type="common">Blackleg fungus</name>
    <name type="synonym">Phoma lingam</name>
    <dbReference type="NCBI Taxonomy" id="985895"/>
    <lineage>
        <taxon>Eukaryota</taxon>
        <taxon>Fungi</taxon>
        <taxon>Dikarya</taxon>
        <taxon>Ascomycota</taxon>
        <taxon>Pezizomycotina</taxon>
        <taxon>Dothideomycetes</taxon>
        <taxon>Pleosporomycetidae</taxon>
        <taxon>Pleosporales</taxon>
        <taxon>Pleosporineae</taxon>
        <taxon>Leptosphaeriaceae</taxon>
        <taxon>Plenodomus</taxon>
        <taxon>Plenodomus lingam/Leptosphaeria maculans species complex</taxon>
    </lineage>
</organism>
<protein>
    <submittedName>
        <fullName evidence="1">Predicted protein</fullName>
    </submittedName>
</protein>
<dbReference type="VEuPathDB" id="FungiDB:LEMA_uP095710.1"/>
<gene>
    <name evidence="1" type="ORF">LEMA_uP095710.1</name>
</gene>
<evidence type="ECO:0000313" key="1">
    <source>
        <dbReference type="EMBL" id="CBX98162.1"/>
    </source>
</evidence>
<dbReference type="HOGENOM" id="CLU_2776396_0_0_1"/>
<sequence>MARNLITEALKLVVELEKLWRNSGIAQASFEGYQGDIRFNTTLHATSNLRRYKEFGKLSRLALRGSKMI</sequence>
<reference evidence="2" key="1">
    <citation type="journal article" date="2011" name="Nat. Commun.">
        <title>Effector diversification within compartments of the Leptosphaeria maculans genome affected by Repeat-Induced Point mutations.</title>
        <authorList>
            <person name="Rouxel T."/>
            <person name="Grandaubert J."/>
            <person name="Hane J.K."/>
            <person name="Hoede C."/>
            <person name="van de Wouw A.P."/>
            <person name="Couloux A."/>
            <person name="Dominguez V."/>
            <person name="Anthouard V."/>
            <person name="Bally P."/>
            <person name="Bourras S."/>
            <person name="Cozijnsen A.J."/>
            <person name="Ciuffetti L.M."/>
            <person name="Degrave A."/>
            <person name="Dilmaghani A."/>
            <person name="Duret L."/>
            <person name="Fudal I."/>
            <person name="Goodwin S.B."/>
            <person name="Gout L."/>
            <person name="Glaser N."/>
            <person name="Linglin J."/>
            <person name="Kema G.H.J."/>
            <person name="Lapalu N."/>
            <person name="Lawrence C.B."/>
            <person name="May K."/>
            <person name="Meyer M."/>
            <person name="Ollivier B."/>
            <person name="Poulain J."/>
            <person name="Schoch C.L."/>
            <person name="Simon A."/>
            <person name="Spatafora J.W."/>
            <person name="Stachowiak A."/>
            <person name="Turgeon B.G."/>
            <person name="Tyler B.M."/>
            <person name="Vincent D."/>
            <person name="Weissenbach J."/>
            <person name="Amselem J."/>
            <person name="Quesneville H."/>
            <person name="Oliver R.P."/>
            <person name="Wincker P."/>
            <person name="Balesdent M.-H."/>
            <person name="Howlett B.J."/>
        </authorList>
    </citation>
    <scope>NUCLEOTIDE SEQUENCE [LARGE SCALE GENOMIC DNA]</scope>
    <source>
        <strain evidence="2">JN3 / isolate v23.1.3 / race Av1-4-5-6-7-8</strain>
    </source>
</reference>
<dbReference type="AlphaFoldDB" id="E5A3E9"/>